<dbReference type="Proteomes" id="UP001165190">
    <property type="component" value="Unassembled WGS sequence"/>
</dbReference>
<dbReference type="AlphaFoldDB" id="A0A9W7MFX4"/>
<dbReference type="OrthoDB" id="778913at2759"/>
<evidence type="ECO:0000256" key="1">
    <source>
        <dbReference type="SAM" id="MobiDB-lite"/>
    </source>
</evidence>
<keyword evidence="3" id="KW-1185">Reference proteome</keyword>
<comment type="caution">
    <text evidence="2">The sequence shown here is derived from an EMBL/GenBank/DDBJ whole genome shotgun (WGS) entry which is preliminary data.</text>
</comment>
<protein>
    <submittedName>
        <fullName evidence="2">Uncharacterized protein</fullName>
    </submittedName>
</protein>
<dbReference type="EMBL" id="BSYR01000028">
    <property type="protein sequence ID" value="GMI96620.1"/>
    <property type="molecule type" value="Genomic_DNA"/>
</dbReference>
<evidence type="ECO:0000313" key="3">
    <source>
        <dbReference type="Proteomes" id="UP001165190"/>
    </source>
</evidence>
<feature type="region of interest" description="Disordered" evidence="1">
    <location>
        <begin position="112"/>
        <end position="177"/>
    </location>
</feature>
<feature type="compositionally biased region" description="Low complexity" evidence="1">
    <location>
        <begin position="123"/>
        <end position="139"/>
    </location>
</feature>
<gene>
    <name evidence="2" type="ORF">HRI_003331300</name>
</gene>
<organism evidence="2 3">
    <name type="scientific">Hibiscus trionum</name>
    <name type="common">Flower of an hour</name>
    <dbReference type="NCBI Taxonomy" id="183268"/>
    <lineage>
        <taxon>Eukaryota</taxon>
        <taxon>Viridiplantae</taxon>
        <taxon>Streptophyta</taxon>
        <taxon>Embryophyta</taxon>
        <taxon>Tracheophyta</taxon>
        <taxon>Spermatophyta</taxon>
        <taxon>Magnoliopsida</taxon>
        <taxon>eudicotyledons</taxon>
        <taxon>Gunneridae</taxon>
        <taxon>Pentapetalae</taxon>
        <taxon>rosids</taxon>
        <taxon>malvids</taxon>
        <taxon>Malvales</taxon>
        <taxon>Malvaceae</taxon>
        <taxon>Malvoideae</taxon>
        <taxon>Hibiscus</taxon>
    </lineage>
</organism>
<name>A0A9W7MFX4_HIBTR</name>
<reference evidence="2" key="1">
    <citation type="submission" date="2023-05" db="EMBL/GenBank/DDBJ databases">
        <title>Genome and transcriptome analyses reveal genes involved in the formation of fine ridges on petal epidermal cells in Hibiscus trionum.</title>
        <authorList>
            <person name="Koshimizu S."/>
            <person name="Masuda S."/>
            <person name="Ishii T."/>
            <person name="Shirasu K."/>
            <person name="Hoshino A."/>
            <person name="Arita M."/>
        </authorList>
    </citation>
    <scope>NUCLEOTIDE SEQUENCE</scope>
    <source>
        <strain evidence="2">Hamamatsu line</strain>
    </source>
</reference>
<accession>A0A9W7MFX4</accession>
<dbReference type="PANTHER" id="PTHR33922:SF2">
    <property type="entry name" value="OS07G0589600 PROTEIN"/>
    <property type="match status" value="1"/>
</dbReference>
<sequence>MESAAIKSCDEQKWEDEEEEEEALSLCDLSVNLIKEENQLVQEEDGGAAKTSKTEEDFNFGSWGGSPLIKPEMCAADEVFFKGQILPLHHSVSSDGGIMGFRQDSHNTSMCLSRSESMDHGSLSRFTSVGSSSTSTSSSNVNLKPKAIKIRNNFNTHPSPKPQIRLSKTRTPNVGQK</sequence>
<evidence type="ECO:0000313" key="2">
    <source>
        <dbReference type="EMBL" id="GMI96620.1"/>
    </source>
</evidence>
<dbReference type="PANTHER" id="PTHR33922">
    <property type="entry name" value="OS01G0888066 PROTEIN-RELATED"/>
    <property type="match status" value="1"/>
</dbReference>
<proteinExistence type="predicted"/>